<dbReference type="AlphaFoldDB" id="A0AAD2CU56"/>
<dbReference type="Gene3D" id="3.90.1410.10">
    <property type="entry name" value="set domain protein methyltransferase, domain 1"/>
    <property type="match status" value="1"/>
</dbReference>
<dbReference type="InterPro" id="IPR050600">
    <property type="entry name" value="SETD3_SETD6_MTase"/>
</dbReference>
<evidence type="ECO:0008006" key="4">
    <source>
        <dbReference type="Google" id="ProtNLM"/>
    </source>
</evidence>
<dbReference type="InterPro" id="IPR046341">
    <property type="entry name" value="SET_dom_sf"/>
</dbReference>
<comment type="caution">
    <text evidence="2">The sequence shown here is derived from an EMBL/GenBank/DDBJ whole genome shotgun (WGS) entry which is preliminary data.</text>
</comment>
<evidence type="ECO:0000313" key="2">
    <source>
        <dbReference type="EMBL" id="CAJ1945965.1"/>
    </source>
</evidence>
<accession>A0AAD2CU56</accession>
<feature type="signal peptide" evidence="1">
    <location>
        <begin position="1"/>
        <end position="20"/>
    </location>
</feature>
<dbReference type="Proteomes" id="UP001295423">
    <property type="component" value="Unassembled WGS sequence"/>
</dbReference>
<proteinExistence type="predicted"/>
<dbReference type="CDD" id="cd10527">
    <property type="entry name" value="SET_LSMT"/>
    <property type="match status" value="1"/>
</dbReference>
<feature type="chain" id="PRO_5042058566" description="SET domain-containing protein" evidence="1">
    <location>
        <begin position="21"/>
        <end position="456"/>
    </location>
</feature>
<dbReference type="EMBL" id="CAKOGP040001557">
    <property type="protein sequence ID" value="CAJ1945965.1"/>
    <property type="molecule type" value="Genomic_DNA"/>
</dbReference>
<dbReference type="GO" id="GO:0016279">
    <property type="term" value="F:protein-lysine N-methyltransferase activity"/>
    <property type="evidence" value="ECO:0007669"/>
    <property type="project" value="TreeGrafter"/>
</dbReference>
<reference evidence="2" key="1">
    <citation type="submission" date="2023-08" db="EMBL/GenBank/DDBJ databases">
        <authorList>
            <person name="Audoor S."/>
            <person name="Bilcke G."/>
        </authorList>
    </citation>
    <scope>NUCLEOTIDE SEQUENCE</scope>
</reference>
<gene>
    <name evidence="2" type="ORF">CYCCA115_LOCUS10107</name>
</gene>
<name>A0AAD2CU56_9STRA</name>
<dbReference type="PANTHER" id="PTHR13271:SF137">
    <property type="entry name" value="SET DOMAIN-CONTAINING PROTEIN"/>
    <property type="match status" value="1"/>
</dbReference>
<sequence>MTSLPGSFLYILPLISFASALHSHLPASISSTGLRLATRASSSTKQNNAVGNVVDITAPRDVSSLGEWASNWGVQAADCFQLDSDNDADVYAITNQDLPENSPVLYIPNELILTGSKARLEMGEMSYGAEQMLMNSEASNRISQFYLFLKVLKEYELGEESVYLPWLNSLPRFFSNGASMTDFCYGCLPPYAAEVSLTEKRSLRHFVEALREVPFLSSESKSNQELTTWAFSVVHTRYFTMPGGDMCIVPLADFFNHHGSEDVSISYDDNGNCYAYSTRDVPAGQPLRICYGDPTNPSNLLARYGFLDESSPATFCKFTIKNPSQEHINMGYDESRMLFYNDGSISQEVWDVLLFQELAQVSPDDQQLFYNAHMNNDEALKRKYHELYFPQTLSALRNHVDFLLNELEELGMGLETQMDQGLDPWRYPRLDLILRHNEFVKNTFELVQQNLHNMSS</sequence>
<evidence type="ECO:0000313" key="3">
    <source>
        <dbReference type="Proteomes" id="UP001295423"/>
    </source>
</evidence>
<evidence type="ECO:0000256" key="1">
    <source>
        <dbReference type="SAM" id="SignalP"/>
    </source>
</evidence>
<keyword evidence="1" id="KW-0732">Signal</keyword>
<dbReference type="SUPFAM" id="SSF82199">
    <property type="entry name" value="SET domain"/>
    <property type="match status" value="1"/>
</dbReference>
<protein>
    <recommendedName>
        <fullName evidence="4">SET domain-containing protein</fullName>
    </recommendedName>
</protein>
<dbReference type="PANTHER" id="PTHR13271">
    <property type="entry name" value="UNCHARACTERIZED PUTATIVE METHYLTRANSFERASE"/>
    <property type="match status" value="1"/>
</dbReference>
<keyword evidence="3" id="KW-1185">Reference proteome</keyword>
<organism evidence="2 3">
    <name type="scientific">Cylindrotheca closterium</name>
    <dbReference type="NCBI Taxonomy" id="2856"/>
    <lineage>
        <taxon>Eukaryota</taxon>
        <taxon>Sar</taxon>
        <taxon>Stramenopiles</taxon>
        <taxon>Ochrophyta</taxon>
        <taxon>Bacillariophyta</taxon>
        <taxon>Bacillariophyceae</taxon>
        <taxon>Bacillariophycidae</taxon>
        <taxon>Bacillariales</taxon>
        <taxon>Bacillariaceae</taxon>
        <taxon>Cylindrotheca</taxon>
    </lineage>
</organism>